<protein>
    <submittedName>
        <fullName evidence="1">HET domain-containing protein</fullName>
    </submittedName>
</protein>
<name>A0ACC0R7J0_9HYPO</name>
<comment type="caution">
    <text evidence="1">The sequence shown here is derived from an EMBL/GenBank/DDBJ whole genome shotgun (WGS) entry which is preliminary data.</text>
</comment>
<evidence type="ECO:0000313" key="2">
    <source>
        <dbReference type="Proteomes" id="UP001065298"/>
    </source>
</evidence>
<sequence length="720" mass="81913">MATSIDSNQQSTKLCSRCTVFQLVDTPLDGIFANPENQERETDLGWEVERAPNVLYQVFDGSDCESCAFFKRILFWWDIEDKPPTISSETTIHLSLHHVFGPENVNGYGLRAIRIKLRHDDQEDIHLDCPVTAVADDDTATLLGLRPPLSHISEETVRWMKSRMDLCVSHDHINPQKTFIPDRLIEVGPDQLRLVLTKDMVSPDLEIPHYIALTYCWGPEPHASKQLKTTSLNLSQHLQTIPESLLPQVIQDSVALARALSIPFLWVDALCILQDVSTDWDSQCAVMERIYGNAYVTVAAAASLNCEQGYLQKTDRVIIPLNPRPSNNASLAFAVYSPLYKASVGEELVISPWLERGWTFQERITATRLLMFSRRNIHFKCPSFSESMGRDQDTYDGDFRMLGRDKLIPHDKLRTYQEWDETISQLNPDRAHFTRETDLLPSVAGLAALFQKQLDDEYLAGLWKNNLHRGLYWNLMGIDKISYEALLQRLESPLPYLAPSWSWASLRRYLWFDLNHPTLITDCRPEYTDLVPAITPRGSTEFGEVSHGALEMMAKVYVGTRRIVYRKVYPAFSSPQDAVRLDGEYFAHIRTDCIVEDFFATSEIPELVAPISFLLIGSTIRRKSDANYFSSRHSDSSLTLGDDHEASYSHASSDSESVSSQEWTSEEVENPANRTAYGLLIHPTGNPDEYYRVGTFLSKPFRAGGLSFFNNLELRQVRLI</sequence>
<reference evidence="1" key="1">
    <citation type="submission" date="2022-06" db="EMBL/GenBank/DDBJ databases">
        <title>Fusarium solani species complex genomes reveal bases of compartmentalisation and animal pathogenesis.</title>
        <authorList>
            <person name="Tsai I.J."/>
        </authorList>
    </citation>
    <scope>NUCLEOTIDE SEQUENCE</scope>
    <source>
        <strain evidence="1">Fu6.1</strain>
    </source>
</reference>
<dbReference type="Proteomes" id="UP001065298">
    <property type="component" value="Chromosome 2"/>
</dbReference>
<accession>A0ACC0R7J0</accession>
<gene>
    <name evidence="1" type="ORF">NCS57_00201600</name>
</gene>
<proteinExistence type="predicted"/>
<dbReference type="EMBL" id="CM046504">
    <property type="protein sequence ID" value="KAI8679244.1"/>
    <property type="molecule type" value="Genomic_DNA"/>
</dbReference>
<keyword evidence="2" id="KW-1185">Reference proteome</keyword>
<organism evidence="1 2">
    <name type="scientific">Fusarium keratoplasticum</name>
    <dbReference type="NCBI Taxonomy" id="1328300"/>
    <lineage>
        <taxon>Eukaryota</taxon>
        <taxon>Fungi</taxon>
        <taxon>Dikarya</taxon>
        <taxon>Ascomycota</taxon>
        <taxon>Pezizomycotina</taxon>
        <taxon>Sordariomycetes</taxon>
        <taxon>Hypocreomycetidae</taxon>
        <taxon>Hypocreales</taxon>
        <taxon>Nectriaceae</taxon>
        <taxon>Fusarium</taxon>
        <taxon>Fusarium solani species complex</taxon>
    </lineage>
</organism>
<evidence type="ECO:0000313" key="1">
    <source>
        <dbReference type="EMBL" id="KAI8679244.1"/>
    </source>
</evidence>